<dbReference type="RefSeq" id="WP_256197707.1">
    <property type="nucleotide sequence ID" value="NZ_JANGCH010000006.1"/>
</dbReference>
<protein>
    <submittedName>
        <fullName evidence="2">DUF3849 domain-containing protein</fullName>
    </submittedName>
</protein>
<gene>
    <name evidence="2" type="ORF">NE663_05840</name>
</gene>
<dbReference type="Pfam" id="PF12960">
    <property type="entry name" value="DUF3849"/>
    <property type="match status" value="1"/>
</dbReference>
<comment type="caution">
    <text evidence="2">The sequence shown here is derived from an EMBL/GenBank/DDBJ whole genome shotgun (WGS) entry which is preliminary data.</text>
</comment>
<name>A0ABT1SKM8_9FIRM</name>
<dbReference type="InterPro" id="IPR024383">
    <property type="entry name" value="DUF3849"/>
</dbReference>
<reference evidence="2 3" key="1">
    <citation type="submission" date="2022-06" db="EMBL/GenBank/DDBJ databases">
        <title>Isolation of gut microbiota from human fecal samples.</title>
        <authorList>
            <person name="Pamer E.G."/>
            <person name="Barat B."/>
            <person name="Waligurski E."/>
            <person name="Medina S."/>
            <person name="Paddock L."/>
            <person name="Mostad J."/>
        </authorList>
    </citation>
    <scope>NUCLEOTIDE SEQUENCE [LARGE SCALE GENOMIC DNA]</scope>
    <source>
        <strain evidence="2 3">DFI.6.1</strain>
    </source>
</reference>
<evidence type="ECO:0000313" key="3">
    <source>
        <dbReference type="Proteomes" id="UP001524435"/>
    </source>
</evidence>
<accession>A0ABT1SKM8</accession>
<evidence type="ECO:0000313" key="2">
    <source>
        <dbReference type="EMBL" id="MCQ5121781.1"/>
    </source>
</evidence>
<organism evidence="2 3">
    <name type="scientific">Massilicoli timonensis</name>
    <dbReference type="NCBI Taxonomy" id="2015901"/>
    <lineage>
        <taxon>Bacteria</taxon>
        <taxon>Bacillati</taxon>
        <taxon>Bacillota</taxon>
        <taxon>Erysipelotrichia</taxon>
        <taxon>Erysipelotrichales</taxon>
        <taxon>Erysipelotrichaceae</taxon>
        <taxon>Massilicoli</taxon>
    </lineage>
</organism>
<keyword evidence="3" id="KW-1185">Reference proteome</keyword>
<sequence>MDSRKPLYRHSLKEAVRHEEKDLWRECYKINCDCARAIERIIAENYDGKKLGQDLAEPIIEQYGFNRVNWVLANTVQQKKEDGRISPENRQWAETFPIPQEEHNWQFEVSSHPGLTDLFISDVRKAWQALGLFTAAHCVENSQNQDYTGKLLVLNPYILGSAYQTPERQLFLARDGWGCIPGAPRQTVFGRFLSEEKDQITFFNRSDFIGVLSAEYLPDWAKEKLAAMEVPEAEETPSDGMTLQ</sequence>
<dbReference type="EMBL" id="JANGCH010000006">
    <property type="protein sequence ID" value="MCQ5121781.1"/>
    <property type="molecule type" value="Genomic_DNA"/>
</dbReference>
<proteinExistence type="predicted"/>
<dbReference type="Proteomes" id="UP001524435">
    <property type="component" value="Unassembled WGS sequence"/>
</dbReference>
<evidence type="ECO:0000259" key="1">
    <source>
        <dbReference type="Pfam" id="PF12960"/>
    </source>
</evidence>
<feature type="domain" description="DUF3849" evidence="1">
    <location>
        <begin position="7"/>
        <end position="126"/>
    </location>
</feature>